<keyword evidence="3" id="KW-0472">Membrane</keyword>
<dbReference type="Pfam" id="PF13692">
    <property type="entry name" value="Glyco_trans_1_4"/>
    <property type="match status" value="1"/>
</dbReference>
<dbReference type="PANTHER" id="PTHR12526:SF510">
    <property type="entry name" value="D-INOSITOL 3-PHOSPHATE GLYCOSYLTRANSFERASE"/>
    <property type="match status" value="1"/>
</dbReference>
<reference evidence="4" key="1">
    <citation type="journal article" date="2015" name="Proc. Natl. Acad. Sci. U.S.A.">
        <title>Networks of energetic and metabolic interactions define dynamics in microbial communities.</title>
        <authorList>
            <person name="Embree M."/>
            <person name="Liu J.K."/>
            <person name="Al-Bassam M.M."/>
            <person name="Zengler K."/>
        </authorList>
    </citation>
    <scope>NUCLEOTIDE SEQUENCE</scope>
</reference>
<evidence type="ECO:0000256" key="2">
    <source>
        <dbReference type="ARBA" id="ARBA00022679"/>
    </source>
</evidence>
<dbReference type="EMBL" id="LNQE01001364">
    <property type="protein sequence ID" value="KUG18744.1"/>
    <property type="molecule type" value="Genomic_DNA"/>
</dbReference>
<evidence type="ECO:0000256" key="1">
    <source>
        <dbReference type="ARBA" id="ARBA00022676"/>
    </source>
</evidence>
<dbReference type="GO" id="GO:0016757">
    <property type="term" value="F:glycosyltransferase activity"/>
    <property type="evidence" value="ECO:0007669"/>
    <property type="project" value="UniProtKB-KW"/>
</dbReference>
<accession>A0A0W8FCZ4</accession>
<dbReference type="SUPFAM" id="SSF53756">
    <property type="entry name" value="UDP-Glycosyltransferase/glycogen phosphorylase"/>
    <property type="match status" value="1"/>
</dbReference>
<keyword evidence="3" id="KW-0812">Transmembrane</keyword>
<comment type="caution">
    <text evidence="4">The sequence shown here is derived from an EMBL/GenBank/DDBJ whole genome shotgun (WGS) entry which is preliminary data.</text>
</comment>
<dbReference type="Gene3D" id="3.40.50.2000">
    <property type="entry name" value="Glycogen Phosphorylase B"/>
    <property type="match status" value="2"/>
</dbReference>
<dbReference type="PANTHER" id="PTHR12526">
    <property type="entry name" value="GLYCOSYLTRANSFERASE"/>
    <property type="match status" value="1"/>
</dbReference>
<keyword evidence="2 4" id="KW-0808">Transferase</keyword>
<keyword evidence="1" id="KW-0328">Glycosyltransferase</keyword>
<proteinExistence type="predicted"/>
<dbReference type="CDD" id="cd03801">
    <property type="entry name" value="GT4_PimA-like"/>
    <property type="match status" value="1"/>
</dbReference>
<gene>
    <name evidence="4" type="ORF">ASZ90_011539</name>
</gene>
<keyword evidence="3" id="KW-1133">Transmembrane helix</keyword>
<sequence>MKIVLVYYGYFSSFIQKDLDMLSRHYDVEVVSLSSLGDAVKLAGAMIRCRMALIWFAGGHAAATVLLSMILRKKTIIVVGGFDVACIPEINYGRFAQGRLKSILTKIALKYADRVLVVDPSLKDDAIKNAGINGHNIDYLPSGFSDTEFYPKEEKEPLALTVAMGEGWDRVVIKGLDVFVQSAKHLPETGFKVVGITGDALSRLKEIAPDNVEFTGFVTHDDLIESYQRARVFCQLSMREGLPNALCEAMLCECIPVGTDRNGIPRAIGDTGFIVPYGDPRAAAEAIKKALADRSNRGKKARERIIELFPEKRREDGLIKTINELAEG</sequence>
<organism evidence="4">
    <name type="scientific">hydrocarbon metagenome</name>
    <dbReference type="NCBI Taxonomy" id="938273"/>
    <lineage>
        <taxon>unclassified sequences</taxon>
        <taxon>metagenomes</taxon>
        <taxon>ecological metagenomes</taxon>
    </lineage>
</organism>
<protein>
    <submittedName>
        <fullName evidence="4">Glycosyltransferase</fullName>
    </submittedName>
</protein>
<evidence type="ECO:0000313" key="4">
    <source>
        <dbReference type="EMBL" id="KUG18744.1"/>
    </source>
</evidence>
<evidence type="ECO:0000256" key="3">
    <source>
        <dbReference type="SAM" id="Phobius"/>
    </source>
</evidence>
<dbReference type="AlphaFoldDB" id="A0A0W8FCZ4"/>
<feature type="transmembrane region" description="Helical" evidence="3">
    <location>
        <begin position="51"/>
        <end position="71"/>
    </location>
</feature>
<name>A0A0W8FCZ4_9ZZZZ</name>